<proteinExistence type="predicted"/>
<name>A0A494G9W6_SOLLC</name>
<feature type="chain" id="PRO_5019835922" evidence="1">
    <location>
        <begin position="27"/>
        <end position="104"/>
    </location>
</feature>
<keyword evidence="3" id="KW-1185">Reference proteome</keyword>
<organism evidence="2">
    <name type="scientific">Solanum lycopersicum</name>
    <name type="common">Tomato</name>
    <name type="synonym">Lycopersicon esculentum</name>
    <dbReference type="NCBI Taxonomy" id="4081"/>
    <lineage>
        <taxon>Eukaryota</taxon>
        <taxon>Viridiplantae</taxon>
        <taxon>Streptophyta</taxon>
        <taxon>Embryophyta</taxon>
        <taxon>Tracheophyta</taxon>
        <taxon>Spermatophyta</taxon>
        <taxon>Magnoliopsida</taxon>
        <taxon>eudicotyledons</taxon>
        <taxon>Gunneridae</taxon>
        <taxon>Pentapetalae</taxon>
        <taxon>asterids</taxon>
        <taxon>lamiids</taxon>
        <taxon>Solanales</taxon>
        <taxon>Solanaceae</taxon>
        <taxon>Solanoideae</taxon>
        <taxon>Solaneae</taxon>
        <taxon>Solanum</taxon>
        <taxon>Solanum subgen. Lycopersicon</taxon>
    </lineage>
</organism>
<dbReference type="EnsemblPlants" id="Solyc00g126420.2.1">
    <property type="protein sequence ID" value="Solyc00g126420.2.1.1.CDS"/>
    <property type="gene ID" value="Solyc00g126420.2"/>
</dbReference>
<reference evidence="2" key="2">
    <citation type="submission" date="2019-04" db="UniProtKB">
        <authorList>
            <consortium name="EnsemblPlants"/>
        </authorList>
    </citation>
    <scope>IDENTIFICATION</scope>
    <source>
        <strain evidence="2">cv. Heinz 1706</strain>
    </source>
</reference>
<evidence type="ECO:0000256" key="1">
    <source>
        <dbReference type="SAM" id="SignalP"/>
    </source>
</evidence>
<dbReference type="Proteomes" id="UP000004994">
    <property type="component" value="Unassembled WGS sequence"/>
</dbReference>
<dbReference type="Gramene" id="Solyc00g126420.2.1">
    <property type="protein sequence ID" value="Solyc00g126420.2.1.1.CDS"/>
    <property type="gene ID" value="Solyc00g126420.2"/>
</dbReference>
<reference evidence="2" key="1">
    <citation type="journal article" date="2012" name="Nature">
        <title>The tomato genome sequence provides insights into fleshy fruit evolution.</title>
        <authorList>
            <consortium name="Tomato Genome Consortium"/>
        </authorList>
    </citation>
    <scope>NUCLEOTIDE SEQUENCE [LARGE SCALE GENOMIC DNA]</scope>
    <source>
        <strain evidence="2">cv. Heinz 1706</strain>
    </source>
</reference>
<sequence>MKHPRSRHKLNLALATAVLTLIPAACAPTAQTAEAEWTRSGNFAEPIDHRIWDGLLTRYVKPSADGVNRVDYAALKKNDAATLKRYLAAMQAIDITQYPRNEQF</sequence>
<evidence type="ECO:0000313" key="2">
    <source>
        <dbReference type="EnsemblPlants" id="Solyc00g126420.2.1.1.CDS"/>
    </source>
</evidence>
<evidence type="ECO:0000313" key="3">
    <source>
        <dbReference type="Proteomes" id="UP000004994"/>
    </source>
</evidence>
<dbReference type="AlphaFoldDB" id="A0A494G9W6"/>
<dbReference type="PaxDb" id="4081-Solyc00g126420.1.1"/>
<feature type="signal peptide" evidence="1">
    <location>
        <begin position="1"/>
        <end position="26"/>
    </location>
</feature>
<protein>
    <submittedName>
        <fullName evidence="2">Uncharacterized protein</fullName>
    </submittedName>
</protein>
<accession>A0A494G9W6</accession>
<dbReference type="InParanoid" id="A0A494G9W6"/>
<keyword evidence="1" id="KW-0732">Signal</keyword>